<sequence length="88" mass="11127">MSVQILEFEGNLDPEEFMDWMHTIERIFDYKEVPEERKVKLAALNLKKYARLWWENTNQQRRREGRDKIRTWSKMKRFMTKRYLLEHY</sequence>
<dbReference type="EMBL" id="CM042884">
    <property type="protein sequence ID" value="KAI4370510.1"/>
    <property type="molecule type" value="Genomic_DNA"/>
</dbReference>
<reference evidence="2" key="1">
    <citation type="journal article" date="2023" name="Front. Plant Sci.">
        <title>Chromosomal-level genome assembly of Melastoma candidum provides insights into trichome evolution.</title>
        <authorList>
            <person name="Zhong Y."/>
            <person name="Wu W."/>
            <person name="Sun C."/>
            <person name="Zou P."/>
            <person name="Liu Y."/>
            <person name="Dai S."/>
            <person name="Zhou R."/>
        </authorList>
    </citation>
    <scope>NUCLEOTIDE SEQUENCE [LARGE SCALE GENOMIC DNA]</scope>
</reference>
<keyword evidence="2" id="KW-1185">Reference proteome</keyword>
<name>A0ACB9QV71_9MYRT</name>
<organism evidence="1 2">
    <name type="scientific">Melastoma candidum</name>
    <dbReference type="NCBI Taxonomy" id="119954"/>
    <lineage>
        <taxon>Eukaryota</taxon>
        <taxon>Viridiplantae</taxon>
        <taxon>Streptophyta</taxon>
        <taxon>Embryophyta</taxon>
        <taxon>Tracheophyta</taxon>
        <taxon>Spermatophyta</taxon>
        <taxon>Magnoliopsida</taxon>
        <taxon>eudicotyledons</taxon>
        <taxon>Gunneridae</taxon>
        <taxon>Pentapetalae</taxon>
        <taxon>rosids</taxon>
        <taxon>malvids</taxon>
        <taxon>Myrtales</taxon>
        <taxon>Melastomataceae</taxon>
        <taxon>Melastomatoideae</taxon>
        <taxon>Melastomateae</taxon>
        <taxon>Melastoma</taxon>
    </lineage>
</organism>
<evidence type="ECO:0000313" key="2">
    <source>
        <dbReference type="Proteomes" id="UP001057402"/>
    </source>
</evidence>
<protein>
    <submittedName>
        <fullName evidence="1">Uncharacterized protein</fullName>
    </submittedName>
</protein>
<dbReference type="Proteomes" id="UP001057402">
    <property type="component" value="Chromosome 5"/>
</dbReference>
<accession>A0ACB9QV71</accession>
<evidence type="ECO:0000313" key="1">
    <source>
        <dbReference type="EMBL" id="KAI4370510.1"/>
    </source>
</evidence>
<proteinExistence type="predicted"/>
<comment type="caution">
    <text evidence="1">The sequence shown here is derived from an EMBL/GenBank/DDBJ whole genome shotgun (WGS) entry which is preliminary data.</text>
</comment>
<gene>
    <name evidence="1" type="ORF">MLD38_018860</name>
</gene>